<dbReference type="Pfam" id="PF13359">
    <property type="entry name" value="DDE_Tnp_4"/>
    <property type="match status" value="1"/>
</dbReference>
<dbReference type="InterPro" id="IPR027806">
    <property type="entry name" value="HARBI1_dom"/>
</dbReference>
<evidence type="ECO:0000313" key="4">
    <source>
        <dbReference type="EMBL" id="KAA8590736.1"/>
    </source>
</evidence>
<keyword evidence="5" id="KW-1185">Reference proteome</keyword>
<name>A0A5J5DCT0_9PERO</name>
<evidence type="ECO:0000259" key="3">
    <source>
        <dbReference type="Pfam" id="PF13359"/>
    </source>
</evidence>
<organism evidence="4 5">
    <name type="scientific">Etheostoma spectabile</name>
    <name type="common">orangethroat darter</name>
    <dbReference type="NCBI Taxonomy" id="54343"/>
    <lineage>
        <taxon>Eukaryota</taxon>
        <taxon>Metazoa</taxon>
        <taxon>Chordata</taxon>
        <taxon>Craniata</taxon>
        <taxon>Vertebrata</taxon>
        <taxon>Euteleostomi</taxon>
        <taxon>Actinopterygii</taxon>
        <taxon>Neopterygii</taxon>
        <taxon>Teleostei</taxon>
        <taxon>Neoteleostei</taxon>
        <taxon>Acanthomorphata</taxon>
        <taxon>Eupercaria</taxon>
        <taxon>Perciformes</taxon>
        <taxon>Percoidei</taxon>
        <taxon>Percidae</taxon>
        <taxon>Etheostomatinae</taxon>
        <taxon>Etheostoma</taxon>
    </lineage>
</organism>
<evidence type="ECO:0000256" key="1">
    <source>
        <dbReference type="ARBA" id="ARBA00001968"/>
    </source>
</evidence>
<evidence type="ECO:0000256" key="2">
    <source>
        <dbReference type="ARBA" id="ARBA00022723"/>
    </source>
</evidence>
<dbReference type="Proteomes" id="UP000327493">
    <property type="component" value="Chromosome 7"/>
</dbReference>
<comment type="cofactor">
    <cofactor evidence="1">
        <name>a divalent metal cation</name>
        <dbReference type="ChEBI" id="CHEBI:60240"/>
    </cofactor>
</comment>
<evidence type="ECO:0000313" key="5">
    <source>
        <dbReference type="Proteomes" id="UP000327493"/>
    </source>
</evidence>
<dbReference type="AlphaFoldDB" id="A0A5J5DCT0"/>
<keyword evidence="2" id="KW-0479">Metal-binding</keyword>
<proteinExistence type="predicted"/>
<accession>A0A5J5DCT0</accession>
<gene>
    <name evidence="4" type="ORF">FQN60_001679</name>
</gene>
<feature type="domain" description="DDE Tnp4" evidence="3">
    <location>
        <begin position="32"/>
        <end position="100"/>
    </location>
</feature>
<protein>
    <recommendedName>
        <fullName evidence="3">DDE Tnp4 domain-containing protein</fullName>
    </recommendedName>
</protein>
<feature type="non-terminal residue" evidence="4">
    <location>
        <position position="1"/>
    </location>
</feature>
<comment type="caution">
    <text evidence="4">The sequence shown here is derived from an EMBL/GenBank/DDBJ whole genome shotgun (WGS) entry which is preliminary data.</text>
</comment>
<dbReference type="EMBL" id="VOFY01000007">
    <property type="protein sequence ID" value="KAA8590736.1"/>
    <property type="molecule type" value="Genomic_DNA"/>
</dbReference>
<sequence>GRVLANSTFGRALLDGTLGLPQDALLPGAQHLGPQPRDFAADEASPLRHNLMRPFPGSNHSGRRRVFNFRLSHARLIVENSFGILTSQWHMYREVTHRHTLRKPKNSITRRLLFSFAFLQLQNARGNVT</sequence>
<reference evidence="4 5" key="1">
    <citation type="submission" date="2019-08" db="EMBL/GenBank/DDBJ databases">
        <title>A chromosome-level genome assembly, high-density linkage maps, and genome scans reveal the genomic architecture of hybrid incompatibilities underlying speciation via character displacement in darters (Percidae: Etheostominae).</title>
        <authorList>
            <person name="Moran R.L."/>
            <person name="Catchen J.M."/>
            <person name="Fuller R.C."/>
        </authorList>
    </citation>
    <scope>NUCLEOTIDE SEQUENCE [LARGE SCALE GENOMIC DNA]</scope>
    <source>
        <strain evidence="4">EspeVRDwgs_2016</strain>
        <tissue evidence="4">Muscle</tissue>
    </source>
</reference>
<dbReference type="GO" id="GO:0046872">
    <property type="term" value="F:metal ion binding"/>
    <property type="evidence" value="ECO:0007669"/>
    <property type="project" value="UniProtKB-KW"/>
</dbReference>